<name>A0A0G4LS59_VERLO</name>
<dbReference type="EMBL" id="CVQI01016335">
    <property type="protein sequence ID" value="CRK24460.1"/>
    <property type="molecule type" value="Genomic_DNA"/>
</dbReference>
<protein>
    <submittedName>
        <fullName evidence="2">Uncharacterized protein</fullName>
    </submittedName>
</protein>
<accession>A0A0G4LS59</accession>
<feature type="compositionally biased region" description="Polar residues" evidence="1">
    <location>
        <begin position="120"/>
        <end position="130"/>
    </location>
</feature>
<sequence>DDKRPRLPKLRLGLAERLWKKVYTILIPNSDPPDYPFEVYVSIEAIGATITSHAMKVIDKIVSVNALESVNENPTGEASVAELLTPPASSIQAMFEKAITISTQTVLRDSLPYLAETAHTGETSASTDTSARAEGDLQSGPKMLEDKFTVSGETTKVILMLKRLADGPGQELSHDVRIVYSPLVRVVGGIHLGLPGHSLSAIHLLPGGLCPGSSYSLVPGTLLPAE</sequence>
<reference evidence="3" key="1">
    <citation type="submission" date="2015-05" db="EMBL/GenBank/DDBJ databases">
        <authorList>
            <person name="Fogelqvist Johan"/>
        </authorList>
    </citation>
    <scope>NUCLEOTIDE SEQUENCE [LARGE SCALE GENOMIC DNA]</scope>
</reference>
<gene>
    <name evidence="2" type="ORF">BN1723_013303</name>
</gene>
<evidence type="ECO:0000256" key="1">
    <source>
        <dbReference type="SAM" id="MobiDB-lite"/>
    </source>
</evidence>
<feature type="non-terminal residue" evidence="2">
    <location>
        <position position="1"/>
    </location>
</feature>
<evidence type="ECO:0000313" key="3">
    <source>
        <dbReference type="Proteomes" id="UP000045706"/>
    </source>
</evidence>
<proteinExistence type="predicted"/>
<organism evidence="2 3">
    <name type="scientific">Verticillium longisporum</name>
    <name type="common">Verticillium dahliae var. longisporum</name>
    <dbReference type="NCBI Taxonomy" id="100787"/>
    <lineage>
        <taxon>Eukaryota</taxon>
        <taxon>Fungi</taxon>
        <taxon>Dikarya</taxon>
        <taxon>Ascomycota</taxon>
        <taxon>Pezizomycotina</taxon>
        <taxon>Sordariomycetes</taxon>
        <taxon>Hypocreomycetidae</taxon>
        <taxon>Glomerellales</taxon>
        <taxon>Plectosphaerellaceae</taxon>
        <taxon>Verticillium</taxon>
    </lineage>
</organism>
<dbReference type="AlphaFoldDB" id="A0A0G4LS59"/>
<feature type="region of interest" description="Disordered" evidence="1">
    <location>
        <begin position="119"/>
        <end position="139"/>
    </location>
</feature>
<dbReference type="Proteomes" id="UP000045706">
    <property type="component" value="Unassembled WGS sequence"/>
</dbReference>
<evidence type="ECO:0000313" key="2">
    <source>
        <dbReference type="EMBL" id="CRK24460.1"/>
    </source>
</evidence>